<evidence type="ECO:0000313" key="2">
    <source>
        <dbReference type="Proteomes" id="UP001404956"/>
    </source>
</evidence>
<evidence type="ECO:0000313" key="1">
    <source>
        <dbReference type="EMBL" id="GAA5533481.1"/>
    </source>
</evidence>
<dbReference type="InterPro" id="IPR010985">
    <property type="entry name" value="Ribbon_hlx_hlx"/>
</dbReference>
<accession>A0ABP9XEZ2</accession>
<dbReference type="Proteomes" id="UP001404956">
    <property type="component" value="Unassembled WGS sequence"/>
</dbReference>
<proteinExistence type="predicted"/>
<sequence length="86" mass="9623">MQTTLRLNDELYRRAKAEAARQGITLTRLIERALQAELDAEAGPNRPPRLRTYGTGVPLQLTPEDIKRLMHDADALPMTGQPDRAS</sequence>
<organism evidence="1 2">
    <name type="scientific">Deinococcus aluminii</name>
    <dbReference type="NCBI Taxonomy" id="1656885"/>
    <lineage>
        <taxon>Bacteria</taxon>
        <taxon>Thermotogati</taxon>
        <taxon>Deinococcota</taxon>
        <taxon>Deinococci</taxon>
        <taxon>Deinococcales</taxon>
        <taxon>Deinococcaceae</taxon>
        <taxon>Deinococcus</taxon>
    </lineage>
</organism>
<dbReference type="RefSeq" id="WP_345453819.1">
    <property type="nucleotide sequence ID" value="NZ_BAABRV010000004.1"/>
</dbReference>
<comment type="caution">
    <text evidence="1">The sequence shown here is derived from an EMBL/GenBank/DDBJ whole genome shotgun (WGS) entry which is preliminary data.</text>
</comment>
<dbReference type="SUPFAM" id="SSF47598">
    <property type="entry name" value="Ribbon-helix-helix"/>
    <property type="match status" value="1"/>
</dbReference>
<dbReference type="EMBL" id="BAABRV010000004">
    <property type="protein sequence ID" value="GAA5533481.1"/>
    <property type="molecule type" value="Genomic_DNA"/>
</dbReference>
<reference evidence="1 2" key="1">
    <citation type="submission" date="2024-02" db="EMBL/GenBank/DDBJ databases">
        <title>Deinococcus aluminii NBRC 112889.</title>
        <authorList>
            <person name="Ichikawa N."/>
            <person name="Katano-Makiyama Y."/>
            <person name="Hidaka K."/>
        </authorList>
    </citation>
    <scope>NUCLEOTIDE SEQUENCE [LARGE SCALE GENOMIC DNA]</scope>
    <source>
        <strain evidence="1 2">NBRC 112889</strain>
    </source>
</reference>
<name>A0ABP9XEZ2_9DEIO</name>
<protein>
    <submittedName>
        <fullName evidence="1">Uncharacterized protein</fullName>
    </submittedName>
</protein>
<gene>
    <name evidence="1" type="ORF">Dalu01_01884</name>
</gene>
<keyword evidence="2" id="KW-1185">Reference proteome</keyword>